<dbReference type="EMBL" id="QGLP01000004">
    <property type="protein sequence ID" value="PXZ05784.1"/>
    <property type="molecule type" value="Genomic_DNA"/>
</dbReference>
<reference evidence="2 3" key="1">
    <citation type="submission" date="2018-05" db="EMBL/GenBank/DDBJ databases">
        <title>Reference genomes for bee gut microbiota database.</title>
        <authorList>
            <person name="Ellegaard K.M."/>
        </authorList>
    </citation>
    <scope>NUCLEOTIDE SEQUENCE [LARGE SCALE GENOMIC DNA]</scope>
    <source>
        <strain evidence="2 3">ESL0177</strain>
    </source>
</reference>
<accession>A0A2V4E5U9</accession>
<dbReference type="Pfam" id="PF16989">
    <property type="entry name" value="T6SS_VasJ"/>
    <property type="match status" value="1"/>
</dbReference>
<protein>
    <submittedName>
        <fullName evidence="2">Type VI secretion system protein TssA</fullName>
    </submittedName>
</protein>
<dbReference type="Pfam" id="PF06812">
    <property type="entry name" value="ImpA_N"/>
    <property type="match status" value="1"/>
</dbReference>
<sequence>MFSQLLNRFLEQQDSNESMILQLNQHWIDWLQPISLDKPAGEDLTYYDSFQEIKEEITKLSGVNYTLISTESETILKQNSKDIRVATYYCLACLHLDGSEGFADGLELLAGLLDKFGSSIYPSRYNVRKNAIEWLASSRFIDELNKLQPIPETCLTRIIVALNLIDTCCKELFVSEDPNHPINSPDLTALVNFFSNGLKQPINVNKSEENTALSTPPPLSVAKSVEGEVKISSQRDLLEQARKMASFLREKPEGYLAAGRFLRVVRWDTIIELPPADHRGKTRLPAPRTELKQQISRLITQQQWPQLFERVEGAFTENANHLWLDLQRATIMALKKMGEPYQSWADIYLTDFVLMLERLNGIEHLCFENGMPFADDETLSWIANNARIHHLDDGDSMAPIAVSGENDWNEIEKQALKLAQTENLEKAFQWLQNLPSLRSPKQRYFLQYTQARVAEQIGEFDISLKLLNGLNEQQQCITLLQWEPELLFDVKRCLLRLVKQKNQVKDGKKPNVSSQIEQLQHELMQLDPARALSLM</sequence>
<dbReference type="PANTHER" id="PTHR37024">
    <property type="entry name" value="TYPE VI SECRETION SYSTEM DUF2094 AND IMPA-RELATED DOMAIN PROTEIN"/>
    <property type="match status" value="1"/>
</dbReference>
<name>A0A2V4E5U9_9GAMM</name>
<evidence type="ECO:0000313" key="2">
    <source>
        <dbReference type="EMBL" id="PXZ05784.1"/>
    </source>
</evidence>
<dbReference type="NCBIfam" id="TIGR03362">
    <property type="entry name" value="VI_chp_7"/>
    <property type="match status" value="1"/>
</dbReference>
<evidence type="ECO:0000259" key="1">
    <source>
        <dbReference type="Pfam" id="PF06812"/>
    </source>
</evidence>
<dbReference type="PANTHER" id="PTHR37024:SF5">
    <property type="entry name" value="IMPA N-TERMINAL DOMAIN-CONTAINING PROTEIN"/>
    <property type="match status" value="1"/>
</dbReference>
<dbReference type="AlphaFoldDB" id="A0A2V4E5U9"/>
<proteinExistence type="predicted"/>
<evidence type="ECO:0000313" key="3">
    <source>
        <dbReference type="Proteomes" id="UP000247483"/>
    </source>
</evidence>
<dbReference type="InterPro" id="IPR010657">
    <property type="entry name" value="ImpA_N"/>
</dbReference>
<feature type="domain" description="ImpA N-terminal" evidence="1">
    <location>
        <begin position="31"/>
        <end position="136"/>
    </location>
</feature>
<comment type="caution">
    <text evidence="2">The sequence shown here is derived from an EMBL/GenBank/DDBJ whole genome shotgun (WGS) entry which is preliminary data.</text>
</comment>
<dbReference type="InterPro" id="IPR017739">
    <property type="entry name" value="T6SS-assoc_VCA0119"/>
</dbReference>
<dbReference type="Proteomes" id="UP000247483">
    <property type="component" value="Unassembled WGS sequence"/>
</dbReference>
<dbReference type="RefSeq" id="WP_110422889.1">
    <property type="nucleotide sequence ID" value="NZ_QGLP01000004.1"/>
</dbReference>
<organism evidence="2 3">
    <name type="scientific">Gilliamella apicola</name>
    <dbReference type="NCBI Taxonomy" id="1196095"/>
    <lineage>
        <taxon>Bacteria</taxon>
        <taxon>Pseudomonadati</taxon>
        <taxon>Pseudomonadota</taxon>
        <taxon>Gammaproteobacteria</taxon>
        <taxon>Orbales</taxon>
        <taxon>Orbaceae</taxon>
        <taxon>Gilliamella</taxon>
    </lineage>
</organism>
<gene>
    <name evidence="2" type="primary">tssA</name>
    <name evidence="2" type="ORF">DKK79_03665</name>
</gene>